<organism evidence="1 2">
    <name type="scientific">Xylella fastidiosa subsp. fastidiosa</name>
    <dbReference type="NCBI Taxonomy" id="644356"/>
    <lineage>
        <taxon>Bacteria</taxon>
        <taxon>Pseudomonadati</taxon>
        <taxon>Pseudomonadota</taxon>
        <taxon>Gammaproteobacteria</taxon>
        <taxon>Lysobacterales</taxon>
        <taxon>Lysobacteraceae</taxon>
        <taxon>Xylella</taxon>
    </lineage>
</organism>
<proteinExistence type="predicted"/>
<dbReference type="RefSeq" id="WP_058564278.1">
    <property type="nucleotide sequence ID" value="NZ_CP109886.1"/>
</dbReference>
<accession>A0AAJ5UJA7</accession>
<reference evidence="1" key="1">
    <citation type="journal article" date="2022" name="Phytopathology">
        <title>Complete circularized genome resources of seven strains of Xylella fastidiosa subsp. fastidiosa using hybrid assembly reveals unknown plasmids.</title>
        <authorList>
            <person name="Velasco-Amo M.D.P."/>
            <person name="Arias-Giraldo L.F.F."/>
            <person name="Ecija M.R."/>
            <person name="De La Fuente L."/>
            <person name="Marco-Noales E."/>
            <person name="Moralejo E."/>
            <person name="Navas-Cort J.A."/>
            <person name="Landa B.B."/>
        </authorList>
    </citation>
    <scope>NUCLEOTIDE SEQUENCE</scope>
    <source>
        <strain evidence="1">CFBP8073</strain>
    </source>
</reference>
<evidence type="ECO:0000313" key="1">
    <source>
        <dbReference type="EMBL" id="WCF28824.1"/>
    </source>
</evidence>
<name>A0AAJ5UJA7_XYLFS</name>
<reference evidence="1" key="2">
    <citation type="submission" date="2022-10" db="EMBL/GenBank/DDBJ databases">
        <authorList>
            <person name="Landa B."/>
            <person name="Arias-Giraldo L.F."/>
            <person name="Roman-Ecija M."/>
            <person name="Velasco-Amo M.P."/>
            <person name="De La Fuente L."/>
            <person name="Marco-Noales E."/>
            <person name="Moralejo E."/>
        </authorList>
    </citation>
    <scope>NUCLEOTIDE SEQUENCE</scope>
    <source>
        <strain evidence="1">CFBP8073</strain>
    </source>
</reference>
<dbReference type="Proteomes" id="UP001211513">
    <property type="component" value="Chromosome"/>
</dbReference>
<evidence type="ECO:0000313" key="2">
    <source>
        <dbReference type="Proteomes" id="UP001211513"/>
    </source>
</evidence>
<dbReference type="AlphaFoldDB" id="A0AAJ5UJA7"/>
<sequence>MGDGHDFSPFCGVVQRLQAAGRCLGRCEALAGTLGMVRSLEWLCVAGGNGIRIMRRGDGLACGELRRLQCRKITKKPGGCLLVDASALKTKTAVLR</sequence>
<dbReference type="EMBL" id="CP109886">
    <property type="protein sequence ID" value="WCF28824.1"/>
    <property type="molecule type" value="Genomic_DNA"/>
</dbReference>
<gene>
    <name evidence="1" type="ORF">OK117_02795</name>
</gene>
<protein>
    <submittedName>
        <fullName evidence="1">Uncharacterized protein</fullName>
    </submittedName>
</protein>